<dbReference type="Proteomes" id="UP000180254">
    <property type="component" value="Unassembled WGS sequence"/>
</dbReference>
<keyword evidence="3 5" id="KW-1133">Transmembrane helix</keyword>
<dbReference type="InterPro" id="IPR003339">
    <property type="entry name" value="ABC/ECF_trnsptr_transmembrane"/>
</dbReference>
<evidence type="ECO:0000256" key="3">
    <source>
        <dbReference type="ARBA" id="ARBA00022989"/>
    </source>
</evidence>
<protein>
    <submittedName>
        <fullName evidence="6">Cobalt transport protein</fullName>
    </submittedName>
</protein>
<dbReference type="STRING" id="39480.EUAN_03190"/>
<sequence length="233" mass="26053">MLREIALLSKNSRISGWSAVYKLAVFLTTPVILSFDRDGLASSLVNFGVVILTMRSLKVPLESYIRFTKGLLLFLILGSVSVSLESGIYPGLVLVARGISSGASIYLFSATTPIDDLFWELSKKQSVREIAEVGSSMLRLSFMFEDEFKQTKLALESRCGFTTLRGRVLNTGKLTGAVLRGALRNWREMEHSLKSRGYRGRISFKDREYIRPKAFLIFGTLYNLAIAFIANKT</sequence>
<feature type="transmembrane region" description="Helical" evidence="5">
    <location>
        <begin position="12"/>
        <end position="33"/>
    </location>
</feature>
<dbReference type="AlphaFoldDB" id="A0A1S1VAI6"/>
<dbReference type="CDD" id="cd16914">
    <property type="entry name" value="EcfT"/>
    <property type="match status" value="1"/>
</dbReference>
<accession>A0A1S1VAI6</accession>
<evidence type="ECO:0000256" key="5">
    <source>
        <dbReference type="SAM" id="Phobius"/>
    </source>
</evidence>
<name>A0A1S1VAI6_9FIRM</name>
<keyword evidence="7" id="KW-1185">Reference proteome</keyword>
<evidence type="ECO:0000313" key="7">
    <source>
        <dbReference type="Proteomes" id="UP000180254"/>
    </source>
</evidence>
<dbReference type="RefSeq" id="WP_071060950.1">
    <property type="nucleotide sequence ID" value="NZ_MKIE01000001.1"/>
</dbReference>
<proteinExistence type="predicted"/>
<dbReference type="InterPro" id="IPR052770">
    <property type="entry name" value="Cobalt_transport_CbiQ"/>
</dbReference>
<dbReference type="Pfam" id="PF02361">
    <property type="entry name" value="CbiQ"/>
    <property type="match status" value="1"/>
</dbReference>
<comment type="subcellular location">
    <subcellularLocation>
        <location evidence="1">Membrane</location>
        <topology evidence="1">Multi-pass membrane protein</topology>
    </subcellularLocation>
</comment>
<dbReference type="GO" id="GO:0006824">
    <property type="term" value="P:cobalt ion transport"/>
    <property type="evidence" value="ECO:0007669"/>
    <property type="project" value="TreeGrafter"/>
</dbReference>
<reference evidence="6 7" key="1">
    <citation type="submission" date="2016-09" db="EMBL/GenBank/DDBJ databases">
        <title>Genome sequence of Eubacterium angustum.</title>
        <authorList>
            <person name="Poehlein A."/>
            <person name="Daniel R."/>
        </authorList>
    </citation>
    <scope>NUCLEOTIDE SEQUENCE [LARGE SCALE GENOMIC DNA]</scope>
    <source>
        <strain evidence="6 7">DSM 1989</strain>
    </source>
</reference>
<evidence type="ECO:0000313" key="6">
    <source>
        <dbReference type="EMBL" id="OHW63455.1"/>
    </source>
</evidence>
<dbReference type="GO" id="GO:0043190">
    <property type="term" value="C:ATP-binding cassette (ABC) transporter complex"/>
    <property type="evidence" value="ECO:0007669"/>
    <property type="project" value="TreeGrafter"/>
</dbReference>
<keyword evidence="2 5" id="KW-0812">Transmembrane</keyword>
<dbReference type="OrthoDB" id="1936150at2"/>
<evidence type="ECO:0000256" key="4">
    <source>
        <dbReference type="ARBA" id="ARBA00023136"/>
    </source>
</evidence>
<organism evidence="6 7">
    <name type="scientific">Andreesenia angusta</name>
    <dbReference type="NCBI Taxonomy" id="39480"/>
    <lineage>
        <taxon>Bacteria</taxon>
        <taxon>Bacillati</taxon>
        <taxon>Bacillota</taxon>
        <taxon>Tissierellia</taxon>
        <taxon>Tissierellales</taxon>
        <taxon>Gottschalkiaceae</taxon>
        <taxon>Andreesenia</taxon>
    </lineage>
</organism>
<dbReference type="PANTHER" id="PTHR43723:SF1">
    <property type="entry name" value="COBALT TRANSPORT PROTEIN CBIQ"/>
    <property type="match status" value="1"/>
</dbReference>
<keyword evidence="4 5" id="KW-0472">Membrane</keyword>
<comment type="caution">
    <text evidence="6">The sequence shown here is derived from an EMBL/GenBank/DDBJ whole genome shotgun (WGS) entry which is preliminary data.</text>
</comment>
<feature type="transmembrane region" description="Helical" evidence="5">
    <location>
        <begin position="214"/>
        <end position="230"/>
    </location>
</feature>
<dbReference type="PANTHER" id="PTHR43723">
    <property type="entry name" value="COBALT TRANSPORT PROTEIN CBIQ"/>
    <property type="match status" value="1"/>
</dbReference>
<evidence type="ECO:0000256" key="2">
    <source>
        <dbReference type="ARBA" id="ARBA00022692"/>
    </source>
</evidence>
<evidence type="ECO:0000256" key="1">
    <source>
        <dbReference type="ARBA" id="ARBA00004141"/>
    </source>
</evidence>
<dbReference type="EMBL" id="MKIE01000001">
    <property type="protein sequence ID" value="OHW63455.1"/>
    <property type="molecule type" value="Genomic_DNA"/>
</dbReference>
<gene>
    <name evidence="6" type="ORF">EUAN_03190</name>
</gene>